<reference evidence="2" key="2">
    <citation type="submission" date="2021-08" db="EMBL/GenBank/DDBJ databases">
        <authorList>
            <person name="Eriksson T."/>
        </authorList>
    </citation>
    <scope>NUCLEOTIDE SEQUENCE</scope>
    <source>
        <strain evidence="2">Stoneville</strain>
        <tissue evidence="2">Whole head</tissue>
    </source>
</reference>
<feature type="compositionally biased region" description="Polar residues" evidence="1">
    <location>
        <begin position="554"/>
        <end position="563"/>
    </location>
</feature>
<dbReference type="EMBL" id="JABDTM020020376">
    <property type="protein sequence ID" value="KAH0817067.1"/>
    <property type="molecule type" value="Genomic_DNA"/>
</dbReference>
<organism evidence="2 3">
    <name type="scientific">Tenebrio molitor</name>
    <name type="common">Yellow mealworm beetle</name>
    <dbReference type="NCBI Taxonomy" id="7067"/>
    <lineage>
        <taxon>Eukaryota</taxon>
        <taxon>Metazoa</taxon>
        <taxon>Ecdysozoa</taxon>
        <taxon>Arthropoda</taxon>
        <taxon>Hexapoda</taxon>
        <taxon>Insecta</taxon>
        <taxon>Pterygota</taxon>
        <taxon>Neoptera</taxon>
        <taxon>Endopterygota</taxon>
        <taxon>Coleoptera</taxon>
        <taxon>Polyphaga</taxon>
        <taxon>Cucujiformia</taxon>
        <taxon>Tenebrionidae</taxon>
        <taxon>Tenebrio</taxon>
    </lineage>
</organism>
<dbReference type="Proteomes" id="UP000719412">
    <property type="component" value="Unassembled WGS sequence"/>
</dbReference>
<evidence type="ECO:0000313" key="3">
    <source>
        <dbReference type="Proteomes" id="UP000719412"/>
    </source>
</evidence>
<dbReference type="AlphaFoldDB" id="A0A8J6HMD0"/>
<proteinExistence type="predicted"/>
<name>A0A8J6HMD0_TENMO</name>
<reference evidence="2" key="1">
    <citation type="journal article" date="2020" name="J Insects Food Feed">
        <title>The yellow mealworm (Tenebrio molitor) genome: a resource for the emerging insects as food and feed industry.</title>
        <authorList>
            <person name="Eriksson T."/>
            <person name="Andere A."/>
            <person name="Kelstrup H."/>
            <person name="Emery V."/>
            <person name="Picard C."/>
        </authorList>
    </citation>
    <scope>NUCLEOTIDE SEQUENCE</scope>
    <source>
        <strain evidence="2">Stoneville</strain>
        <tissue evidence="2">Whole head</tissue>
    </source>
</reference>
<feature type="region of interest" description="Disordered" evidence="1">
    <location>
        <begin position="198"/>
        <end position="288"/>
    </location>
</feature>
<accession>A0A8J6HMD0</accession>
<comment type="caution">
    <text evidence="2">The sequence shown here is derived from an EMBL/GenBank/DDBJ whole genome shotgun (WGS) entry which is preliminary data.</text>
</comment>
<dbReference type="PANTHER" id="PTHR19446">
    <property type="entry name" value="REVERSE TRANSCRIPTASES"/>
    <property type="match status" value="1"/>
</dbReference>
<gene>
    <name evidence="2" type="ORF">GEV33_005724</name>
</gene>
<evidence type="ECO:0000256" key="1">
    <source>
        <dbReference type="SAM" id="MobiDB-lite"/>
    </source>
</evidence>
<sequence>MTLKNVKKSVALEAPKKNEDEEINKEIVISKIALDKDKRNKAVQIPVKTNLLDVLDDDLISELDIFFNSRGTTTAPPAGLDPATCPPALTLTAAAICGGPNRSTPGELLPAPTLAAAVLLQKRKTAEVKQYKEDTKNVQKNECSSLSHWKVGDEDPPFGAGLWRRFLGEWGRRPSDQGKNPPSALGVGPHRTPTYFWDPITSSHLHTGTARPPLTPQSSSATVVPSKKPRSGRRECLPQDGEGGKVFKRYSTDDSRKRQREGEENNDIKKKNKKTVRTPPKKKRSDTEMEDLKNMIQKLMEEVKEIRKENHKYHEILDKLAEENKEIKRENNEMKTKMQYMEDKLEQMERHQKKNNIVIYGMELTKEKNETLEKKLEEWIKNNLGIDVEIESVYKINKEMCVGQKYLQEAIKSIKNGKAAGHDGITPEMIKNLGGNGTQILLEIFRKAWAEGKIPYDWEIGVLIPIYKKGDRLDCVTRGLFGWSKTTPARSFVAFGPNFLKIVDAGRAGNGPDGPGKPAGLRNGYLLRRGAFATPALKRHRSTNLDTGPEDGLDSSTALGGRW</sequence>
<keyword evidence="3" id="KW-1185">Reference proteome</keyword>
<feature type="compositionally biased region" description="Basic and acidic residues" evidence="1">
    <location>
        <begin position="232"/>
        <end position="269"/>
    </location>
</feature>
<feature type="compositionally biased region" description="Basic residues" evidence="1">
    <location>
        <begin position="270"/>
        <end position="284"/>
    </location>
</feature>
<evidence type="ECO:0000313" key="2">
    <source>
        <dbReference type="EMBL" id="KAH0817067.1"/>
    </source>
</evidence>
<protein>
    <submittedName>
        <fullName evidence="2">Uncharacterized protein</fullName>
    </submittedName>
</protein>
<feature type="region of interest" description="Disordered" evidence="1">
    <location>
        <begin position="538"/>
        <end position="563"/>
    </location>
</feature>